<dbReference type="RefSeq" id="WP_007413870.1">
    <property type="nucleotide sequence ID" value="NZ_ABOX02000006.1"/>
</dbReference>
<comment type="caution">
    <text evidence="1">The sequence shown here is derived from an EMBL/GenBank/DDBJ whole genome shotgun (WGS) entry which is preliminary data.</text>
</comment>
<dbReference type="STRING" id="320771.Cflav_PD6393"/>
<gene>
    <name evidence="1" type="ORF">Cflav_PD6393</name>
</gene>
<evidence type="ECO:0000313" key="2">
    <source>
        <dbReference type="Proteomes" id="UP000003688"/>
    </source>
</evidence>
<proteinExistence type="predicted"/>
<organism evidence="1 2">
    <name type="scientific">Pedosphaera parvula (strain Ellin514)</name>
    <dbReference type="NCBI Taxonomy" id="320771"/>
    <lineage>
        <taxon>Bacteria</taxon>
        <taxon>Pseudomonadati</taxon>
        <taxon>Verrucomicrobiota</taxon>
        <taxon>Pedosphaerae</taxon>
        <taxon>Pedosphaerales</taxon>
        <taxon>Pedosphaeraceae</taxon>
        <taxon>Pedosphaera</taxon>
    </lineage>
</organism>
<name>B9XDH2_PEDPL</name>
<dbReference type="OrthoDB" id="9768080at2"/>
<keyword evidence="2" id="KW-1185">Reference proteome</keyword>
<dbReference type="EMBL" id="ABOX02000006">
    <property type="protein sequence ID" value="EEF62118.1"/>
    <property type="molecule type" value="Genomic_DNA"/>
</dbReference>
<protein>
    <submittedName>
        <fullName evidence="1">Uncharacterized protein</fullName>
    </submittedName>
</protein>
<evidence type="ECO:0000313" key="1">
    <source>
        <dbReference type="EMBL" id="EEF62118.1"/>
    </source>
</evidence>
<reference evidence="1 2" key="1">
    <citation type="journal article" date="2011" name="J. Bacteriol.">
        <title>Genome sequence of 'Pedosphaera parvula' Ellin514, an aerobic Verrucomicrobial isolate from pasture soil.</title>
        <authorList>
            <person name="Kant R."/>
            <person name="van Passel M.W."/>
            <person name="Sangwan P."/>
            <person name="Palva A."/>
            <person name="Lucas S."/>
            <person name="Copeland A."/>
            <person name="Lapidus A."/>
            <person name="Glavina Del Rio T."/>
            <person name="Dalin E."/>
            <person name="Tice H."/>
            <person name="Bruce D."/>
            <person name="Goodwin L."/>
            <person name="Pitluck S."/>
            <person name="Chertkov O."/>
            <person name="Larimer F.W."/>
            <person name="Land M.L."/>
            <person name="Hauser L."/>
            <person name="Brettin T.S."/>
            <person name="Detter J.C."/>
            <person name="Han S."/>
            <person name="de Vos W.M."/>
            <person name="Janssen P.H."/>
            <person name="Smidt H."/>
        </authorList>
    </citation>
    <scope>NUCLEOTIDE SEQUENCE [LARGE SCALE GENOMIC DNA]</scope>
    <source>
        <strain evidence="1 2">Ellin514</strain>
    </source>
</reference>
<sequence>MVFLHRIAPAFCVVLLTVQLRGEDIKPDFNKLAPVALYPSLMETARTNNIPIEGMDTPDNTDNLNPGDSLTALITLFEKGGHKTQMLLYVEVAAPTAEEQARKPGPPTVCYVGAGDKMEFTNGLTPVNLRLLGPFAETTGRSKPPKFQDKKAHITLNKGFLALGLDQAGTATCRIKENHVHGNFLMSGRPFTEAQVAEGKKAMTALQLSLPEQRAIAGADFALMSYVQLVQATPGLDTLFEKVVKLPSIWSIASHLGVDVNLKIESQYVTTMDASKWNLTPQTPCYAYPLALQLNDQPALITTLVVAPPRPPLLGCAGIVGLLAEKSGDKETYLTLRIISAHKKLSPIR</sequence>
<accession>B9XDH2</accession>
<dbReference type="Proteomes" id="UP000003688">
    <property type="component" value="Unassembled WGS sequence"/>
</dbReference>
<dbReference type="AlphaFoldDB" id="B9XDH2"/>